<dbReference type="GO" id="GO:0032324">
    <property type="term" value="P:molybdopterin cofactor biosynthetic process"/>
    <property type="evidence" value="ECO:0007669"/>
    <property type="project" value="UniProtKB-ARBA"/>
</dbReference>
<dbReference type="SFLD" id="SFLDG01067">
    <property type="entry name" value="SPASM/twitch_domain_containing"/>
    <property type="match status" value="1"/>
</dbReference>
<evidence type="ECO:0000256" key="5">
    <source>
        <dbReference type="ARBA" id="ARBA00023004"/>
    </source>
</evidence>
<evidence type="ECO:0000259" key="7">
    <source>
        <dbReference type="SMART" id="SM00729"/>
    </source>
</evidence>
<dbReference type="CDD" id="cd01335">
    <property type="entry name" value="Radical_SAM"/>
    <property type="match status" value="1"/>
</dbReference>
<dbReference type="STRING" id="1069083.GCA_000371805_00581"/>
<dbReference type="GO" id="GO:0046872">
    <property type="term" value="F:metal ion binding"/>
    <property type="evidence" value="ECO:0007669"/>
    <property type="project" value="UniProtKB-KW"/>
</dbReference>
<comment type="cofactor">
    <cofactor evidence="1">
        <name>[4Fe-4S] cluster</name>
        <dbReference type="ChEBI" id="CHEBI:49883"/>
    </cofactor>
</comment>
<keyword evidence="9" id="KW-1185">Reference proteome</keyword>
<feature type="domain" description="Elp3/MiaA/NifB-like radical SAM core" evidence="7">
    <location>
        <begin position="39"/>
        <end position="221"/>
    </location>
</feature>
<dbReference type="InterPro" id="IPR006638">
    <property type="entry name" value="Elp3/MiaA/NifB-like_rSAM"/>
</dbReference>
<evidence type="ECO:0000256" key="6">
    <source>
        <dbReference type="ARBA" id="ARBA00023014"/>
    </source>
</evidence>
<dbReference type="InterPro" id="IPR007197">
    <property type="entry name" value="rSAM"/>
</dbReference>
<keyword evidence="5" id="KW-0408">Iron</keyword>
<keyword evidence="4" id="KW-0479">Metal-binding</keyword>
<comment type="caution">
    <text evidence="8">The sequence shown here is derived from an EMBL/GenBank/DDBJ whole genome shotgun (WGS) entry which is preliminary data.</text>
</comment>
<dbReference type="PROSITE" id="PS01305">
    <property type="entry name" value="MOAA_NIFB_PQQE"/>
    <property type="match status" value="1"/>
</dbReference>
<dbReference type="InterPro" id="IPR000385">
    <property type="entry name" value="MoaA_NifB_PqqE_Fe-S-bd_CS"/>
</dbReference>
<dbReference type="Gene3D" id="3.20.20.70">
    <property type="entry name" value="Aldolase class I"/>
    <property type="match status" value="1"/>
</dbReference>
<dbReference type="PATRIC" id="fig|1069083.5.peg.191"/>
<accession>N6W020</accession>
<dbReference type="PANTHER" id="PTHR43787">
    <property type="entry name" value="FEMO COFACTOR BIOSYNTHESIS PROTEIN NIFB-RELATED"/>
    <property type="match status" value="1"/>
</dbReference>
<dbReference type="PANTHER" id="PTHR43787:SF3">
    <property type="entry name" value="ARYLSULFATASE REGULATORY PROTEIN"/>
    <property type="match status" value="1"/>
</dbReference>
<reference evidence="8 9" key="1">
    <citation type="journal article" date="2013" name="Genome Announc.">
        <title>Draft Genome Sequence of a Highly Flagellated, Fast-Swimming Archaeon, Methanocaldococcus villosus Strain KIN24-T80 (DSM 22612).</title>
        <authorList>
            <person name="Thennarasu S."/>
            <person name="Polireddy D."/>
            <person name="Antony A."/>
            <person name="Yada M.R."/>
            <person name="Algarawi S."/>
            <person name="Sivakumar N."/>
        </authorList>
    </citation>
    <scope>NUCLEOTIDE SEQUENCE [LARGE SCALE GENOMIC DNA]</scope>
    <source>
        <strain evidence="8 9">KIN24-T80</strain>
    </source>
</reference>
<evidence type="ECO:0000256" key="4">
    <source>
        <dbReference type="ARBA" id="ARBA00022723"/>
    </source>
</evidence>
<name>N6W020_9EURY</name>
<dbReference type="Proteomes" id="UP000053695">
    <property type="component" value="Unassembled WGS sequence"/>
</dbReference>
<keyword evidence="3" id="KW-0949">S-adenosyl-L-methionine</keyword>
<protein>
    <submittedName>
        <fullName evidence="8">Radical SAM protein</fullName>
    </submittedName>
</protein>
<dbReference type="AlphaFoldDB" id="N6W020"/>
<proteinExistence type="predicted"/>
<dbReference type="EMBL" id="APMM01000005">
    <property type="protein sequence ID" value="ENN96697.1"/>
    <property type="molecule type" value="Genomic_DNA"/>
</dbReference>
<dbReference type="InterPro" id="IPR058240">
    <property type="entry name" value="rSAM_sf"/>
</dbReference>
<evidence type="ECO:0000256" key="3">
    <source>
        <dbReference type="ARBA" id="ARBA00022691"/>
    </source>
</evidence>
<dbReference type="SFLD" id="SFLDS00029">
    <property type="entry name" value="Radical_SAM"/>
    <property type="match status" value="1"/>
</dbReference>
<evidence type="ECO:0000313" key="8">
    <source>
        <dbReference type="EMBL" id="ENN96697.1"/>
    </source>
</evidence>
<dbReference type="InterPro" id="IPR013785">
    <property type="entry name" value="Aldolase_TIM"/>
</dbReference>
<dbReference type="OrthoDB" id="53113at2157"/>
<organism evidence="8 9">
    <name type="scientific">Methanocaldococcus villosus KIN24-T80</name>
    <dbReference type="NCBI Taxonomy" id="1069083"/>
    <lineage>
        <taxon>Archaea</taxon>
        <taxon>Methanobacteriati</taxon>
        <taxon>Methanobacteriota</taxon>
        <taxon>Methanomada group</taxon>
        <taxon>Methanococci</taxon>
        <taxon>Methanococcales</taxon>
        <taxon>Methanocaldococcaceae</taxon>
        <taxon>Methanocaldococcus</taxon>
    </lineage>
</organism>
<dbReference type="GO" id="GO:0003824">
    <property type="term" value="F:catalytic activity"/>
    <property type="evidence" value="ECO:0007669"/>
    <property type="project" value="InterPro"/>
</dbReference>
<dbReference type="SMART" id="SM00729">
    <property type="entry name" value="Elp3"/>
    <property type="match status" value="1"/>
</dbReference>
<dbReference type="RefSeq" id="WP_004589862.1">
    <property type="nucleotide sequence ID" value="NZ_APMM01000005.1"/>
</dbReference>
<dbReference type="SUPFAM" id="SSF102114">
    <property type="entry name" value="Radical SAM enzymes"/>
    <property type="match status" value="1"/>
</dbReference>
<dbReference type="GO" id="GO:0051539">
    <property type="term" value="F:4 iron, 4 sulfur cluster binding"/>
    <property type="evidence" value="ECO:0007669"/>
    <property type="project" value="UniProtKB-KW"/>
</dbReference>
<sequence length="275" mass="32027">MIIRNEICDKLENIVKNLKYVKHCIGCEGLDLNIKDPKHHPSVELTQKCNLNCFFCYSKLKKVKRGIYGNLEEAKALTISQYGEPLFDIEGVKRAILLGKKYNLRVDLQTNGVFLNEEILEEFKELGLDIVMISLSCFSKESYRKITGKDYFDKVKENIKIASKYFHTIIRSIYLPNFNEKELIEMAKYFDGIVDEIMIHHPIAYNNNLPKEYKIKDLLMLVDKIHLEVKKTNVSIKGCLLSQLKEMDGFILANINYNAISEVPEIKREYHPLPW</sequence>
<evidence type="ECO:0000313" key="9">
    <source>
        <dbReference type="Proteomes" id="UP000053695"/>
    </source>
</evidence>
<dbReference type="Pfam" id="PF04055">
    <property type="entry name" value="Radical_SAM"/>
    <property type="match status" value="1"/>
</dbReference>
<keyword evidence="2" id="KW-0004">4Fe-4S</keyword>
<evidence type="ECO:0000256" key="2">
    <source>
        <dbReference type="ARBA" id="ARBA00022485"/>
    </source>
</evidence>
<evidence type="ECO:0000256" key="1">
    <source>
        <dbReference type="ARBA" id="ARBA00001966"/>
    </source>
</evidence>
<keyword evidence="6" id="KW-0411">Iron-sulfur</keyword>
<gene>
    <name evidence="8" type="ORF">J422_00971</name>
</gene>